<proteinExistence type="predicted"/>
<evidence type="ECO:0000313" key="1">
    <source>
        <dbReference type="EMBL" id="SFD67841.1"/>
    </source>
</evidence>
<keyword evidence="2" id="KW-1185">Reference proteome</keyword>
<gene>
    <name evidence="1" type="ORF">SAMN05660831_02089</name>
</gene>
<dbReference type="RefSeq" id="WP_093428723.1">
    <property type="nucleotide sequence ID" value="NZ_FOMJ01000007.1"/>
</dbReference>
<reference evidence="1 2" key="1">
    <citation type="submission" date="2016-10" db="EMBL/GenBank/DDBJ databases">
        <authorList>
            <person name="de Groot N.N."/>
        </authorList>
    </citation>
    <scope>NUCLEOTIDE SEQUENCE [LARGE SCALE GENOMIC DNA]</scope>
    <source>
        <strain evidence="1 2">HL3</strain>
    </source>
</reference>
<dbReference type="Proteomes" id="UP000198611">
    <property type="component" value="Unassembled WGS sequence"/>
</dbReference>
<name>A0A1I1UAF0_9GAMM</name>
<organism evidence="1 2">
    <name type="scientific">Thiohalospira halophila DSM 15071</name>
    <dbReference type="NCBI Taxonomy" id="1123397"/>
    <lineage>
        <taxon>Bacteria</taxon>
        <taxon>Pseudomonadati</taxon>
        <taxon>Pseudomonadota</taxon>
        <taxon>Gammaproteobacteria</taxon>
        <taxon>Thiohalospirales</taxon>
        <taxon>Thiohalospiraceae</taxon>
        <taxon>Thiohalospira</taxon>
    </lineage>
</organism>
<dbReference type="EMBL" id="FOMJ01000007">
    <property type="protein sequence ID" value="SFD67841.1"/>
    <property type="molecule type" value="Genomic_DNA"/>
</dbReference>
<protein>
    <submittedName>
        <fullName evidence="1">Bacteriophage lambda head decoration protein D</fullName>
    </submittedName>
</protein>
<dbReference type="Pfam" id="PF02924">
    <property type="entry name" value="HDPD"/>
    <property type="match status" value="1"/>
</dbReference>
<accession>A0A1I1UAF0</accession>
<sequence>MLEEAIRNGEMIISEGPGAISRDTVTIGTGNLPAGQVLGKVTATGNYVAYSSGATDGSEVAAAILYAPADASGGAVDAVAVTRLAEIDSNVLTGLDDSATDQLADNYIIVR</sequence>
<dbReference type="STRING" id="1123397.SAMN05660831_02089"/>
<evidence type="ECO:0000313" key="2">
    <source>
        <dbReference type="Proteomes" id="UP000198611"/>
    </source>
</evidence>
<dbReference type="AlphaFoldDB" id="A0A1I1UAF0"/>
<dbReference type="OrthoDB" id="9099687at2"/>
<dbReference type="InterPro" id="IPR004195">
    <property type="entry name" value="Head_decoration_D"/>
</dbReference>